<dbReference type="GeneID" id="74953254"/>
<dbReference type="EMBL" id="UGYN01000002">
    <property type="protein sequence ID" value="SUI92801.1"/>
    <property type="molecule type" value="Genomic_DNA"/>
</dbReference>
<reference evidence="1 2" key="1">
    <citation type="submission" date="2018-06" db="EMBL/GenBank/DDBJ databases">
        <authorList>
            <consortium name="Pathogen Informatics"/>
            <person name="Doyle S."/>
        </authorList>
    </citation>
    <scope>NUCLEOTIDE SEQUENCE [LARGE SCALE GENOMIC DNA]</scope>
    <source>
        <strain evidence="1 2">NCTC11544</strain>
    </source>
</reference>
<proteinExistence type="predicted"/>
<evidence type="ECO:0000313" key="2">
    <source>
        <dbReference type="Proteomes" id="UP000255529"/>
    </source>
</evidence>
<dbReference type="Proteomes" id="UP000255529">
    <property type="component" value="Unassembled WGS sequence"/>
</dbReference>
<sequence>MSSEGLPVDGIVGTDVVLSPRSTQQAIDEAKSSLSADIRVSSLEKTILTCASN</sequence>
<name>A0A380B539_9GAMM</name>
<protein>
    <submittedName>
        <fullName evidence="1">Uncharacterized protein</fullName>
    </submittedName>
</protein>
<evidence type="ECO:0000313" key="1">
    <source>
        <dbReference type="EMBL" id="SUI92801.1"/>
    </source>
</evidence>
<accession>A0A380B539</accession>
<dbReference type="AlphaFoldDB" id="A0A380B539"/>
<gene>
    <name evidence="1" type="ORF">NCTC11544_05638</name>
</gene>
<organism evidence="1 2">
    <name type="scientific">Serratia quinivorans</name>
    <dbReference type="NCBI Taxonomy" id="137545"/>
    <lineage>
        <taxon>Bacteria</taxon>
        <taxon>Pseudomonadati</taxon>
        <taxon>Pseudomonadota</taxon>
        <taxon>Gammaproteobacteria</taxon>
        <taxon>Enterobacterales</taxon>
        <taxon>Yersiniaceae</taxon>
        <taxon>Serratia</taxon>
    </lineage>
</organism>
<dbReference type="RefSeq" id="WP_165366758.1">
    <property type="nucleotide sequence ID" value="NZ_CAMIRZ010000001.1"/>
</dbReference>